<dbReference type="PANTHER" id="PTHR12815">
    <property type="entry name" value="SORTING AND ASSEMBLY MACHINERY SAMM50 PROTEIN FAMILY MEMBER"/>
    <property type="match status" value="1"/>
</dbReference>
<evidence type="ECO:0000313" key="3">
    <source>
        <dbReference type="Proteomes" id="UP001151529"/>
    </source>
</evidence>
<protein>
    <submittedName>
        <fullName evidence="2">SORTING AND ASSEMBLY MACHINERY SAMM50 PROTEIN FAMILY MEMBER</fullName>
    </submittedName>
</protein>
<reference evidence="2" key="1">
    <citation type="submission" date="2022-11" db="EMBL/GenBank/DDBJ databases">
        <authorList>
            <person name="Hyden B.L."/>
            <person name="Feng K."/>
            <person name="Yates T."/>
            <person name="Jawdy S."/>
            <person name="Smart L.B."/>
            <person name="Muchero W."/>
        </authorList>
    </citation>
    <scope>NUCLEOTIDE SEQUENCE</scope>
    <source>
        <tissue evidence="2">Shoot tip</tissue>
    </source>
</reference>
<dbReference type="AlphaFoldDB" id="A0A9Q0TLX3"/>
<feature type="region of interest" description="Disordered" evidence="1">
    <location>
        <begin position="1"/>
        <end position="29"/>
    </location>
</feature>
<proteinExistence type="predicted"/>
<dbReference type="GO" id="GO:0009793">
    <property type="term" value="P:embryo development ending in seed dormancy"/>
    <property type="evidence" value="ECO:0007669"/>
    <property type="project" value="TreeGrafter"/>
</dbReference>
<dbReference type="OrthoDB" id="1747625at2759"/>
<reference evidence="2" key="2">
    <citation type="journal article" date="2023" name="Int. J. Mol. Sci.">
        <title>De Novo Assembly and Annotation of 11 Diverse Shrub Willow (Salix) Genomes Reveals Novel Gene Organization in Sex-Linked Regions.</title>
        <authorList>
            <person name="Hyden B."/>
            <person name="Feng K."/>
            <person name="Yates T.B."/>
            <person name="Jawdy S."/>
            <person name="Cereghino C."/>
            <person name="Smart L.B."/>
            <person name="Muchero W."/>
        </authorList>
    </citation>
    <scope>NUCLEOTIDE SEQUENCE [LARGE SCALE GENOMIC DNA]</scope>
    <source>
        <tissue evidence="2">Shoot tip</tissue>
    </source>
</reference>
<dbReference type="Proteomes" id="UP001151529">
    <property type="component" value="Chromosome 1"/>
</dbReference>
<comment type="caution">
    <text evidence="2">The sequence shown here is derived from an EMBL/GenBank/DDBJ whole genome shotgun (WGS) entry which is preliminary data.</text>
</comment>
<dbReference type="Gene3D" id="3.10.20.310">
    <property type="entry name" value="membrane protein fhac"/>
    <property type="match status" value="1"/>
</dbReference>
<dbReference type="GO" id="GO:0016020">
    <property type="term" value="C:membrane"/>
    <property type="evidence" value="ECO:0007669"/>
    <property type="project" value="TreeGrafter"/>
</dbReference>
<evidence type="ECO:0000313" key="2">
    <source>
        <dbReference type="EMBL" id="KAJ6714037.1"/>
    </source>
</evidence>
<dbReference type="InterPro" id="IPR039910">
    <property type="entry name" value="D15-like"/>
</dbReference>
<dbReference type="FunFam" id="3.10.20.310:FF:000013">
    <property type="entry name" value="Outer envelope protein 80 chloroplastic"/>
    <property type="match status" value="1"/>
</dbReference>
<name>A0A9Q0TLX3_SALVM</name>
<accession>A0A9Q0TLX3</accession>
<dbReference type="GO" id="GO:0009658">
    <property type="term" value="P:chloroplast organization"/>
    <property type="evidence" value="ECO:0007669"/>
    <property type="project" value="TreeGrafter"/>
</dbReference>
<organism evidence="2 3">
    <name type="scientific">Salix viminalis</name>
    <name type="common">Common osier</name>
    <name type="synonym">Basket willow</name>
    <dbReference type="NCBI Taxonomy" id="40686"/>
    <lineage>
        <taxon>Eukaryota</taxon>
        <taxon>Viridiplantae</taxon>
        <taxon>Streptophyta</taxon>
        <taxon>Embryophyta</taxon>
        <taxon>Tracheophyta</taxon>
        <taxon>Spermatophyta</taxon>
        <taxon>Magnoliopsida</taxon>
        <taxon>eudicotyledons</taxon>
        <taxon>Gunneridae</taxon>
        <taxon>Pentapetalae</taxon>
        <taxon>rosids</taxon>
        <taxon>fabids</taxon>
        <taxon>Malpighiales</taxon>
        <taxon>Salicaceae</taxon>
        <taxon>Saliceae</taxon>
        <taxon>Salix</taxon>
    </lineage>
</organism>
<keyword evidence="3" id="KW-1185">Reference proteome</keyword>
<gene>
    <name evidence="2" type="ORF">OIU85_025634</name>
</gene>
<evidence type="ECO:0000256" key="1">
    <source>
        <dbReference type="SAM" id="MobiDB-lite"/>
    </source>
</evidence>
<sequence length="243" mass="27479">MSPKLGVSTHSDSEVAAQKKSGRASGVHGAIRKDEERVLISELLVMNKDGEEPERKDLEGDALKALKACRANSALAVREVQEDVHRITSSGYFSSGAVYTRDGIQLVFQVEPNQEFYGLVCDGASVLPTKLKQDGRMPFVADMEKWFQMLRFSLGFYKVTSCRGRARHGDIETRDYHVFSCFSTVNQPKGRQSLKRYLGSLQPKRDRSTVCFKEKKCGYCVSYGNHVIKMLALFPTCWRYWQS</sequence>
<dbReference type="PANTHER" id="PTHR12815:SF32">
    <property type="entry name" value="OUTER ENVELOPE PROTEIN 80, CHLOROPLASTIC"/>
    <property type="match status" value="1"/>
</dbReference>
<dbReference type="EMBL" id="JAPFFL010000007">
    <property type="protein sequence ID" value="KAJ6714037.1"/>
    <property type="molecule type" value="Genomic_DNA"/>
</dbReference>